<accession>A0A225DHK5</accession>
<reference evidence="2" key="1">
    <citation type="submission" date="2017-06" db="EMBL/GenBank/DDBJ databases">
        <title>Genome analysis of Fimbriiglobus ruber SP5, the first member of the order Planctomycetales with confirmed chitinolytic capability.</title>
        <authorList>
            <person name="Ravin N.V."/>
            <person name="Rakitin A.L."/>
            <person name="Ivanova A.A."/>
            <person name="Beletsky A.V."/>
            <person name="Kulichevskaya I.S."/>
            <person name="Mardanov A.V."/>
            <person name="Dedysh S.N."/>
        </authorList>
    </citation>
    <scope>NUCLEOTIDE SEQUENCE [LARGE SCALE GENOMIC DNA]</scope>
    <source>
        <strain evidence="2">SP5</strain>
    </source>
</reference>
<protein>
    <submittedName>
        <fullName evidence="1">Uncharacterized protein</fullName>
    </submittedName>
</protein>
<dbReference type="EMBL" id="NIDE01000016">
    <property type="protein sequence ID" value="OWK36896.1"/>
    <property type="molecule type" value="Genomic_DNA"/>
</dbReference>
<dbReference type="RefSeq" id="WP_088258602.1">
    <property type="nucleotide sequence ID" value="NZ_NIDE01000016.1"/>
</dbReference>
<keyword evidence="2" id="KW-1185">Reference proteome</keyword>
<dbReference type="OrthoDB" id="6522346at2"/>
<organism evidence="1 2">
    <name type="scientific">Fimbriiglobus ruber</name>
    <dbReference type="NCBI Taxonomy" id="1908690"/>
    <lineage>
        <taxon>Bacteria</taxon>
        <taxon>Pseudomonadati</taxon>
        <taxon>Planctomycetota</taxon>
        <taxon>Planctomycetia</taxon>
        <taxon>Gemmatales</taxon>
        <taxon>Gemmataceae</taxon>
        <taxon>Fimbriiglobus</taxon>
    </lineage>
</organism>
<gene>
    <name evidence="1" type="ORF">FRUB_07948</name>
</gene>
<evidence type="ECO:0000313" key="2">
    <source>
        <dbReference type="Proteomes" id="UP000214646"/>
    </source>
</evidence>
<dbReference type="Proteomes" id="UP000214646">
    <property type="component" value="Unassembled WGS sequence"/>
</dbReference>
<sequence length="168" mass="17542">MGGERPGREQLQSFRQQRHHFGFISGRRRRAKIKAALGIDVATASLQDQLRAAAWEAGNMGLGPNALPDNAGQSAAAISNRFEVPSLTAGGLASEAAKRAAIANSYGAVPSIPSLGASTPGRNTNVKIDNITIQTQASDSAGIAREVGVELKNQIRMAMSNFDDGVSA</sequence>
<proteinExistence type="predicted"/>
<dbReference type="AlphaFoldDB" id="A0A225DHK5"/>
<name>A0A225DHK5_9BACT</name>
<comment type="caution">
    <text evidence="1">The sequence shown here is derived from an EMBL/GenBank/DDBJ whole genome shotgun (WGS) entry which is preliminary data.</text>
</comment>
<evidence type="ECO:0000313" key="1">
    <source>
        <dbReference type="EMBL" id="OWK36896.1"/>
    </source>
</evidence>